<dbReference type="EMBL" id="QKWP01000663">
    <property type="protein sequence ID" value="RIB16615.1"/>
    <property type="molecule type" value="Genomic_DNA"/>
</dbReference>
<feature type="transmembrane region" description="Helical" evidence="1">
    <location>
        <begin position="229"/>
        <end position="251"/>
    </location>
</feature>
<evidence type="ECO:0000313" key="2">
    <source>
        <dbReference type="EMBL" id="RIB16615.1"/>
    </source>
</evidence>
<feature type="transmembrane region" description="Helical" evidence="1">
    <location>
        <begin position="26"/>
        <end position="46"/>
    </location>
</feature>
<dbReference type="AlphaFoldDB" id="A0A397V2H9"/>
<comment type="caution">
    <text evidence="2">The sequence shown here is derived from an EMBL/GenBank/DDBJ whole genome shotgun (WGS) entry which is preliminary data.</text>
</comment>
<feature type="transmembrane region" description="Helical" evidence="1">
    <location>
        <begin position="104"/>
        <end position="128"/>
    </location>
</feature>
<feature type="transmembrane region" description="Helical" evidence="1">
    <location>
        <begin position="79"/>
        <end position="98"/>
    </location>
</feature>
<reference evidence="2 3" key="1">
    <citation type="submission" date="2018-06" db="EMBL/GenBank/DDBJ databases">
        <title>Comparative genomics reveals the genomic features of Rhizophagus irregularis, R. cerebriforme, R. diaphanum and Gigaspora rosea, and their symbiotic lifestyle signature.</title>
        <authorList>
            <person name="Morin E."/>
            <person name="San Clemente H."/>
            <person name="Chen E.C.H."/>
            <person name="De La Providencia I."/>
            <person name="Hainaut M."/>
            <person name="Kuo A."/>
            <person name="Kohler A."/>
            <person name="Murat C."/>
            <person name="Tang N."/>
            <person name="Roy S."/>
            <person name="Loubradou J."/>
            <person name="Henrissat B."/>
            <person name="Grigoriev I.V."/>
            <person name="Corradi N."/>
            <person name="Roux C."/>
            <person name="Martin F.M."/>
        </authorList>
    </citation>
    <scope>NUCLEOTIDE SEQUENCE [LARGE SCALE GENOMIC DNA]</scope>
    <source>
        <strain evidence="2 3">DAOM 194757</strain>
    </source>
</reference>
<keyword evidence="1" id="KW-0812">Transmembrane</keyword>
<gene>
    <name evidence="2" type="ORF">C2G38_2246913</name>
</gene>
<feature type="transmembrane region" description="Helical" evidence="1">
    <location>
        <begin position="52"/>
        <end position="72"/>
    </location>
</feature>
<proteinExistence type="predicted"/>
<dbReference type="Proteomes" id="UP000266673">
    <property type="component" value="Unassembled WGS sequence"/>
</dbReference>
<feature type="transmembrane region" description="Helical" evidence="1">
    <location>
        <begin position="257"/>
        <end position="277"/>
    </location>
</feature>
<evidence type="ECO:0000313" key="3">
    <source>
        <dbReference type="Proteomes" id="UP000266673"/>
    </source>
</evidence>
<accession>A0A397V2H9</accession>
<protein>
    <submittedName>
        <fullName evidence="2">Uncharacterized protein</fullName>
    </submittedName>
</protein>
<keyword evidence="1" id="KW-0472">Membrane</keyword>
<dbReference type="OrthoDB" id="2320329at2759"/>
<sequence>MLKQHPIRNSLSQLYQKFLLISDLEVLLFLILLENIIIRCAYITFLCVKVSFLAHLTLISLGCLISSFILITSRLLQHLFIIVVEIIWFDYIAFVSAGTIDIGYFFILMICHDAILVIFFMNLSMLIYNQRAQTNFSLDKMMLKTEKSDILEFYKKYKLQIFLAHAQILHFVYLVYVWCYYFDRIFQGTLILPGLECFFVSLPWYWALPPIVALKMVNGVRLESSFKLYIAYITSLFMVIVNMLIICGAFLSDIVGVRIMAAFLILLSIISMANSFLCQRNFGKNLKIYLNYRPWLDIYDYNDDLDTIFPNNENEKEGLINNDKPKTDEPVV</sequence>
<keyword evidence="1" id="KW-1133">Transmembrane helix</keyword>
<keyword evidence="3" id="KW-1185">Reference proteome</keyword>
<evidence type="ECO:0000256" key="1">
    <source>
        <dbReference type="SAM" id="Phobius"/>
    </source>
</evidence>
<feature type="transmembrane region" description="Helical" evidence="1">
    <location>
        <begin position="190"/>
        <end position="208"/>
    </location>
</feature>
<organism evidence="2 3">
    <name type="scientific">Gigaspora rosea</name>
    <dbReference type="NCBI Taxonomy" id="44941"/>
    <lineage>
        <taxon>Eukaryota</taxon>
        <taxon>Fungi</taxon>
        <taxon>Fungi incertae sedis</taxon>
        <taxon>Mucoromycota</taxon>
        <taxon>Glomeromycotina</taxon>
        <taxon>Glomeromycetes</taxon>
        <taxon>Diversisporales</taxon>
        <taxon>Gigasporaceae</taxon>
        <taxon>Gigaspora</taxon>
    </lineage>
</organism>
<name>A0A397V2H9_9GLOM</name>
<feature type="transmembrane region" description="Helical" evidence="1">
    <location>
        <begin position="161"/>
        <end position="178"/>
    </location>
</feature>